<name>A0A1M5FRC6_9FLAO</name>
<keyword evidence="2" id="KW-0175">Coiled coil</keyword>
<evidence type="ECO:0000256" key="3">
    <source>
        <dbReference type="SAM" id="Phobius"/>
    </source>
</evidence>
<dbReference type="Gene3D" id="1.10.10.10">
    <property type="entry name" value="Winged helix-like DNA-binding domain superfamily/Winged helix DNA-binding domain"/>
    <property type="match status" value="1"/>
</dbReference>
<dbReference type="GO" id="GO:0006355">
    <property type="term" value="P:regulation of DNA-templated transcription"/>
    <property type="evidence" value="ECO:0007669"/>
    <property type="project" value="InterPro"/>
</dbReference>
<dbReference type="InterPro" id="IPR019734">
    <property type="entry name" value="TPR_rpt"/>
</dbReference>
<dbReference type="RefSeq" id="WP_178362464.1">
    <property type="nucleotide sequence ID" value="NZ_FQUT01000008.1"/>
</dbReference>
<dbReference type="PROSITE" id="PS50005">
    <property type="entry name" value="TPR"/>
    <property type="match status" value="1"/>
</dbReference>
<dbReference type="Proteomes" id="UP000184518">
    <property type="component" value="Unassembled WGS sequence"/>
</dbReference>
<sequence length="469" mass="55267">MMEKVVRLVFFFSLFFYLPVLSQSKGIHKEFKNRVASNGELFNMSIDRAYQQINQLIEESRALKDSVSEMQLLERKCRYFYSKNQVDSLIISSEKLQKVSKEYNNVYYEAMGNIYIAETYSVNKFYDKAIFYLNNAYEILQKDQSKSKKIFFAKANVLSSFANVYLDKNEPRNAARKLLEEIKSGNELKDPKEFASFQYLNYANLSNIYLLYNLDSAYFYAQKSIHIKPADITEDKSMIDNYNVIGEYYKKRKDYSNSIKNFHEALKISKRIGIDLNINNVNKSLKEIYQLTNQKDSVIFYENKIKQYELQLLQSKYNSLQEVISKDQKEQSRSSGRNLLLWGISLVLLIGCALFFYFKFKKKKTTQINHNLQETYSQLITLLQNNDPGFMFSFENAFPLFSGKLLKLNPELQQSEIEFCALLKLKLTTKEIAKYTFIETRTVQNKKYRLRKKLEIPQSVDIYNWIDGI</sequence>
<dbReference type="AlphaFoldDB" id="A0A1M5FRC6"/>
<organism evidence="4 5">
    <name type="scientific">Chryseobacterium arachidis</name>
    <dbReference type="NCBI Taxonomy" id="1416778"/>
    <lineage>
        <taxon>Bacteria</taxon>
        <taxon>Pseudomonadati</taxon>
        <taxon>Bacteroidota</taxon>
        <taxon>Flavobacteriia</taxon>
        <taxon>Flavobacteriales</taxon>
        <taxon>Weeksellaceae</taxon>
        <taxon>Chryseobacterium group</taxon>
        <taxon>Chryseobacterium</taxon>
    </lineage>
</organism>
<dbReference type="InterPro" id="IPR011990">
    <property type="entry name" value="TPR-like_helical_dom_sf"/>
</dbReference>
<reference evidence="5" key="1">
    <citation type="submission" date="2016-11" db="EMBL/GenBank/DDBJ databases">
        <authorList>
            <person name="Varghese N."/>
            <person name="Submissions S."/>
        </authorList>
    </citation>
    <scope>NUCLEOTIDE SEQUENCE [LARGE SCALE GENOMIC DNA]</scope>
    <source>
        <strain evidence="5">DSM 27619</strain>
    </source>
</reference>
<keyword evidence="3" id="KW-0812">Transmembrane</keyword>
<feature type="coiled-coil region" evidence="2">
    <location>
        <begin position="291"/>
        <end position="330"/>
    </location>
</feature>
<proteinExistence type="predicted"/>
<keyword evidence="5" id="KW-1185">Reference proteome</keyword>
<evidence type="ECO:0000256" key="2">
    <source>
        <dbReference type="SAM" id="Coils"/>
    </source>
</evidence>
<evidence type="ECO:0000256" key="1">
    <source>
        <dbReference type="PROSITE-ProRule" id="PRU00339"/>
    </source>
</evidence>
<evidence type="ECO:0000313" key="5">
    <source>
        <dbReference type="Proteomes" id="UP000184518"/>
    </source>
</evidence>
<evidence type="ECO:0000313" key="4">
    <source>
        <dbReference type="EMBL" id="SHF93722.1"/>
    </source>
</evidence>
<feature type="transmembrane region" description="Helical" evidence="3">
    <location>
        <begin position="339"/>
        <end position="358"/>
    </location>
</feature>
<dbReference type="SUPFAM" id="SSF48452">
    <property type="entry name" value="TPR-like"/>
    <property type="match status" value="1"/>
</dbReference>
<feature type="repeat" description="TPR" evidence="1">
    <location>
        <begin position="239"/>
        <end position="272"/>
    </location>
</feature>
<keyword evidence="1" id="KW-0802">TPR repeat</keyword>
<dbReference type="STRING" id="1416778.SAMN05443633_108100"/>
<protein>
    <submittedName>
        <fullName evidence="4">Regulatory protein, luxR family</fullName>
    </submittedName>
</protein>
<dbReference type="InterPro" id="IPR016032">
    <property type="entry name" value="Sig_transdc_resp-reg_C-effctor"/>
</dbReference>
<dbReference type="Gene3D" id="1.25.40.10">
    <property type="entry name" value="Tetratricopeptide repeat domain"/>
    <property type="match status" value="1"/>
</dbReference>
<dbReference type="EMBL" id="FQUT01000008">
    <property type="protein sequence ID" value="SHF93722.1"/>
    <property type="molecule type" value="Genomic_DNA"/>
</dbReference>
<keyword evidence="3" id="KW-0472">Membrane</keyword>
<dbReference type="InterPro" id="IPR036388">
    <property type="entry name" value="WH-like_DNA-bd_sf"/>
</dbReference>
<gene>
    <name evidence="4" type="ORF">SAMN05443633_108100</name>
</gene>
<dbReference type="SUPFAM" id="SSF46894">
    <property type="entry name" value="C-terminal effector domain of the bipartite response regulators"/>
    <property type="match status" value="1"/>
</dbReference>
<dbReference type="GO" id="GO:0003677">
    <property type="term" value="F:DNA binding"/>
    <property type="evidence" value="ECO:0007669"/>
    <property type="project" value="InterPro"/>
</dbReference>
<accession>A0A1M5FRC6</accession>
<keyword evidence="3" id="KW-1133">Transmembrane helix</keyword>